<dbReference type="CDD" id="cd18186">
    <property type="entry name" value="BTB_POZ_ZBTB_KLHL-like"/>
    <property type="match status" value="1"/>
</dbReference>
<organism evidence="3 4">
    <name type="scientific">Pseudopithomyces chartarum</name>
    <dbReference type="NCBI Taxonomy" id="1892770"/>
    <lineage>
        <taxon>Eukaryota</taxon>
        <taxon>Fungi</taxon>
        <taxon>Dikarya</taxon>
        <taxon>Ascomycota</taxon>
        <taxon>Pezizomycotina</taxon>
        <taxon>Dothideomycetes</taxon>
        <taxon>Pleosporomycetidae</taxon>
        <taxon>Pleosporales</taxon>
        <taxon>Massarineae</taxon>
        <taxon>Didymosphaeriaceae</taxon>
        <taxon>Pseudopithomyces</taxon>
    </lineage>
</organism>
<evidence type="ECO:0000313" key="3">
    <source>
        <dbReference type="EMBL" id="KAK3216184.1"/>
    </source>
</evidence>
<feature type="region of interest" description="Disordered" evidence="1">
    <location>
        <begin position="1"/>
        <end position="20"/>
    </location>
</feature>
<reference evidence="3 4" key="1">
    <citation type="submission" date="2021-02" db="EMBL/GenBank/DDBJ databases">
        <title>Genome assembly of Pseudopithomyces chartarum.</title>
        <authorList>
            <person name="Jauregui R."/>
            <person name="Singh J."/>
            <person name="Voisey C."/>
        </authorList>
    </citation>
    <scope>NUCLEOTIDE SEQUENCE [LARGE SCALE GENOMIC DNA]</scope>
    <source>
        <strain evidence="3 4">AGR01</strain>
    </source>
</reference>
<evidence type="ECO:0000259" key="2">
    <source>
        <dbReference type="PROSITE" id="PS50097"/>
    </source>
</evidence>
<feature type="compositionally biased region" description="Polar residues" evidence="1">
    <location>
        <begin position="271"/>
        <end position="282"/>
    </location>
</feature>
<proteinExistence type="predicted"/>
<protein>
    <recommendedName>
        <fullName evidence="2">BTB domain-containing protein</fullName>
    </recommendedName>
</protein>
<keyword evidence="4" id="KW-1185">Reference proteome</keyword>
<dbReference type="PANTHER" id="PTHR37538:SF4">
    <property type="entry name" value="PITSLRE SERINE_THREONINE-PROTEIN KINASE CDC2L1"/>
    <property type="match status" value="1"/>
</dbReference>
<feature type="compositionally biased region" description="Acidic residues" evidence="1">
    <location>
        <begin position="394"/>
        <end position="403"/>
    </location>
</feature>
<sequence>MPSRKDGNHGQPQFPNGIVSTSYNVDVNPYTESPYKDPELILIDVGPKPVRYYVHRTVLSQSKVLFAKINPSFWQSKANIITLPDLDESTAHTLVHYLYSGGYQMLKRHSSIRRSKEMMYQSSVLVYCTALHYELSGLADLAREKIRYLGERVPILDILITSREHAFPNLPQDDSWFSTYLHNTIELAVKTNPKLFTESSFSDQIEGNRTFRHVVVKAIVACQTSRATELEDHGKAVSTLTIGAGDEDEIDMPNDTTLHDTYEDPPMPPESKSSQPAPSQLAQEAEASSGEKLEPAMKPELTMEFEENLAEDRDGSAFRFGHKAKKSKKKSSAALIEDSVPESAFTIEPEKVKEDDPWSISFGAGTAKDKKEEGGAIVEEASPEPEHQAPQPDIEPEKEEDAWEWGTTASGKKKKKKKGRAVTEEVKGKPVIEEPPPLELAPPPLAEDD</sequence>
<evidence type="ECO:0000313" key="4">
    <source>
        <dbReference type="Proteomes" id="UP001280581"/>
    </source>
</evidence>
<dbReference type="InterPro" id="IPR011333">
    <property type="entry name" value="SKP1/BTB/POZ_sf"/>
</dbReference>
<dbReference type="EMBL" id="WVTA01000002">
    <property type="protein sequence ID" value="KAK3216184.1"/>
    <property type="molecule type" value="Genomic_DNA"/>
</dbReference>
<dbReference type="SUPFAM" id="SSF54695">
    <property type="entry name" value="POZ domain"/>
    <property type="match status" value="1"/>
</dbReference>
<dbReference type="PROSITE" id="PS50097">
    <property type="entry name" value="BTB"/>
    <property type="match status" value="1"/>
</dbReference>
<name>A0AAN6M4H5_9PLEO</name>
<dbReference type="InterPro" id="IPR000210">
    <property type="entry name" value="BTB/POZ_dom"/>
</dbReference>
<dbReference type="AlphaFoldDB" id="A0AAN6M4H5"/>
<feature type="domain" description="BTB" evidence="2">
    <location>
        <begin position="39"/>
        <end position="107"/>
    </location>
</feature>
<feature type="region of interest" description="Disordered" evidence="1">
    <location>
        <begin position="239"/>
        <end position="297"/>
    </location>
</feature>
<feature type="compositionally biased region" description="Polar residues" evidence="1">
    <location>
        <begin position="10"/>
        <end position="20"/>
    </location>
</feature>
<feature type="region of interest" description="Disordered" evidence="1">
    <location>
        <begin position="316"/>
        <end position="449"/>
    </location>
</feature>
<evidence type="ECO:0000256" key="1">
    <source>
        <dbReference type="SAM" id="MobiDB-lite"/>
    </source>
</evidence>
<feature type="compositionally biased region" description="Basic residues" evidence="1">
    <location>
        <begin position="320"/>
        <end position="331"/>
    </location>
</feature>
<feature type="compositionally biased region" description="Basic and acidic residues" evidence="1">
    <location>
        <begin position="421"/>
        <end position="432"/>
    </location>
</feature>
<dbReference type="PANTHER" id="PTHR37538">
    <property type="entry name" value="BTB DOMAIN-CONTAINING PROTEIN"/>
    <property type="match status" value="1"/>
</dbReference>
<comment type="caution">
    <text evidence="3">The sequence shown here is derived from an EMBL/GenBank/DDBJ whole genome shotgun (WGS) entry which is preliminary data.</text>
</comment>
<accession>A0AAN6M4H5</accession>
<feature type="compositionally biased region" description="Pro residues" evidence="1">
    <location>
        <begin position="433"/>
        <end position="449"/>
    </location>
</feature>
<feature type="compositionally biased region" description="Basic residues" evidence="1">
    <location>
        <begin position="411"/>
        <end position="420"/>
    </location>
</feature>
<gene>
    <name evidence="3" type="ORF">GRF29_8g2487650</name>
</gene>
<dbReference type="Gene3D" id="3.30.710.10">
    <property type="entry name" value="Potassium Channel Kv1.1, Chain A"/>
    <property type="match status" value="1"/>
</dbReference>
<dbReference type="Proteomes" id="UP001280581">
    <property type="component" value="Unassembled WGS sequence"/>
</dbReference>